<evidence type="ECO:0000313" key="1">
    <source>
        <dbReference type="EMBL" id="GFD00500.1"/>
    </source>
</evidence>
<dbReference type="AlphaFoldDB" id="A0A699SSB5"/>
<accession>A0A699SSB5</accession>
<gene>
    <name evidence="1" type="ORF">Tci_872469</name>
</gene>
<protein>
    <submittedName>
        <fullName evidence="1">Uncharacterized protein</fullName>
    </submittedName>
</protein>
<comment type="caution">
    <text evidence="1">The sequence shown here is derived from an EMBL/GenBank/DDBJ whole genome shotgun (WGS) entry which is preliminary data.</text>
</comment>
<proteinExistence type="predicted"/>
<name>A0A699SSB5_TANCI</name>
<reference evidence="1" key="1">
    <citation type="journal article" date="2019" name="Sci. Rep.">
        <title>Draft genome of Tanacetum cinerariifolium, the natural source of mosquito coil.</title>
        <authorList>
            <person name="Yamashiro T."/>
            <person name="Shiraishi A."/>
            <person name="Satake H."/>
            <person name="Nakayama K."/>
        </authorList>
    </citation>
    <scope>NUCLEOTIDE SEQUENCE</scope>
</reference>
<organism evidence="1">
    <name type="scientific">Tanacetum cinerariifolium</name>
    <name type="common">Dalmatian daisy</name>
    <name type="synonym">Chrysanthemum cinerariifolium</name>
    <dbReference type="NCBI Taxonomy" id="118510"/>
    <lineage>
        <taxon>Eukaryota</taxon>
        <taxon>Viridiplantae</taxon>
        <taxon>Streptophyta</taxon>
        <taxon>Embryophyta</taxon>
        <taxon>Tracheophyta</taxon>
        <taxon>Spermatophyta</taxon>
        <taxon>Magnoliopsida</taxon>
        <taxon>eudicotyledons</taxon>
        <taxon>Gunneridae</taxon>
        <taxon>Pentapetalae</taxon>
        <taxon>asterids</taxon>
        <taxon>campanulids</taxon>
        <taxon>Asterales</taxon>
        <taxon>Asteraceae</taxon>
        <taxon>Asteroideae</taxon>
        <taxon>Anthemideae</taxon>
        <taxon>Anthemidinae</taxon>
        <taxon>Tanacetum</taxon>
    </lineage>
</organism>
<sequence length="124" mass="13553">MLKKLLNNIIVDEVSTIGGELNAANEEPVSVAPINITTAQSSKATETTVDITTATKAKGIVFHDKEESTTRTVSSKSQVKDKGKAKLVEEPNILMSRKAQIAIVEEVARRIKAEWKAYIKDNTD</sequence>
<dbReference type="EMBL" id="BKCJ011185251">
    <property type="protein sequence ID" value="GFD00500.1"/>
    <property type="molecule type" value="Genomic_DNA"/>
</dbReference>